<dbReference type="InterPro" id="IPR052794">
    <property type="entry name" value="Mito_Ser_Protease_LACTB"/>
</dbReference>
<dbReference type="SUPFAM" id="SSF56601">
    <property type="entry name" value="beta-lactamase/transpeptidase-like"/>
    <property type="match status" value="1"/>
</dbReference>
<dbReference type="GO" id="GO:0019216">
    <property type="term" value="P:regulation of lipid metabolic process"/>
    <property type="evidence" value="ECO:0007669"/>
    <property type="project" value="TreeGrafter"/>
</dbReference>
<dbReference type="Proteomes" id="UP000612899">
    <property type="component" value="Unassembled WGS sequence"/>
</dbReference>
<name>A0A8J3Q5W7_9ACTN</name>
<dbReference type="PANTHER" id="PTHR46520:SF1">
    <property type="entry name" value="SERINE BETA-LACTAMASE-LIKE PROTEIN LACTB, MITOCHONDRIAL"/>
    <property type="match status" value="1"/>
</dbReference>
<feature type="compositionally biased region" description="Polar residues" evidence="1">
    <location>
        <begin position="503"/>
        <end position="516"/>
    </location>
</feature>
<dbReference type="PANTHER" id="PTHR46520">
    <property type="entry name" value="SERINE BETA-LACTAMASE-LIKE PROTEIN LACTB, MITOCHONDRIAL"/>
    <property type="match status" value="1"/>
</dbReference>
<dbReference type="InterPro" id="IPR012338">
    <property type="entry name" value="Beta-lactam/transpept-like"/>
</dbReference>
<evidence type="ECO:0000313" key="3">
    <source>
        <dbReference type="EMBL" id="GIH03755.1"/>
    </source>
</evidence>
<feature type="region of interest" description="Disordered" evidence="1">
    <location>
        <begin position="494"/>
        <end position="516"/>
    </location>
</feature>
<evidence type="ECO:0000259" key="2">
    <source>
        <dbReference type="Pfam" id="PF00144"/>
    </source>
</evidence>
<keyword evidence="4" id="KW-1185">Reference proteome</keyword>
<dbReference type="Gene3D" id="3.40.710.10">
    <property type="entry name" value="DD-peptidase/beta-lactamase superfamily"/>
    <property type="match status" value="1"/>
</dbReference>
<sequence length="633" mass="70234">MRRNHRRAWGAAGVVLALAAGLLGGIAPAGAHPGVPLAVFDPLVTDWGSLRDMTDAQFDSAITQWRANGYIATDIEADTTAAGTRRGVVFQRNTDGRDWIVQKELTAAQYSAAFDTNTSRGYRLVDFETYVRAGVRYNAALWVKNIEGFGWSHLWGLTYDQAVTYYEEQRQTRLPVDVDAYLSGANIRYSLTWADNGTNLDWRLHLDLSSSQFSTNFGTYSSQGFRMLMVDSVRGAADQRYLGIWYKNLNGNGWLEQRDMSDNDYANQWHRHVDEGYRLITYERYETAGGWKYTATWRRNGNRPLWSLRDEVDTRIQKEMNDFDVPGMSVAVIHNGQFVYKRGWGHADVANDIWLHSGHVLRLASVSKAVAGVFTMLMDEQNVVDKTDDVADYIPGLPAQHTQTVEQLVSNRGCVRHYNGSAVDATLASTEYNNLATPTALFWNDPLVCAVGTSFYSTFGYNLPCLAFEKATGVPFQQLFVNEMTTPFGLGTLRPEDRDDTSVNRSKLYNTDNSEATPDEISWKTCGGGLEASVADLASFGDKVLDGDIITPASVEYMWSGTPWSYAYGWGEFAEDGHRAVGKNGGQLGSNAWIQMYPDDGVVIAVLSNRQNGGHSAEAVGRDIGSLIVATLP</sequence>
<protein>
    <recommendedName>
        <fullName evidence="2">Beta-lactamase-related domain-containing protein</fullName>
    </recommendedName>
</protein>
<accession>A0A8J3Q5W7</accession>
<reference evidence="3" key="1">
    <citation type="submission" date="2021-01" db="EMBL/GenBank/DDBJ databases">
        <title>Whole genome shotgun sequence of Rhizocola hellebori NBRC 109834.</title>
        <authorList>
            <person name="Komaki H."/>
            <person name="Tamura T."/>
        </authorList>
    </citation>
    <scope>NUCLEOTIDE SEQUENCE</scope>
    <source>
        <strain evidence="3">NBRC 109834</strain>
    </source>
</reference>
<organism evidence="3 4">
    <name type="scientific">Rhizocola hellebori</name>
    <dbReference type="NCBI Taxonomy" id="1392758"/>
    <lineage>
        <taxon>Bacteria</taxon>
        <taxon>Bacillati</taxon>
        <taxon>Actinomycetota</taxon>
        <taxon>Actinomycetes</taxon>
        <taxon>Micromonosporales</taxon>
        <taxon>Micromonosporaceae</taxon>
        <taxon>Rhizocola</taxon>
    </lineage>
</organism>
<dbReference type="Pfam" id="PF17660">
    <property type="entry name" value="BTRD1"/>
    <property type="match status" value="4"/>
</dbReference>
<dbReference type="InterPro" id="IPR001466">
    <property type="entry name" value="Beta-lactam-related"/>
</dbReference>
<feature type="domain" description="Beta-lactamase-related" evidence="2">
    <location>
        <begin position="313"/>
        <end position="619"/>
    </location>
</feature>
<comment type="caution">
    <text evidence="3">The sequence shown here is derived from an EMBL/GenBank/DDBJ whole genome shotgun (WGS) entry which is preliminary data.</text>
</comment>
<dbReference type="EMBL" id="BONY01000009">
    <property type="protein sequence ID" value="GIH03755.1"/>
    <property type="molecule type" value="Genomic_DNA"/>
</dbReference>
<evidence type="ECO:0000313" key="4">
    <source>
        <dbReference type="Proteomes" id="UP000612899"/>
    </source>
</evidence>
<gene>
    <name evidence="3" type="ORF">Rhe02_18220</name>
</gene>
<dbReference type="GO" id="GO:0008233">
    <property type="term" value="F:peptidase activity"/>
    <property type="evidence" value="ECO:0007669"/>
    <property type="project" value="TreeGrafter"/>
</dbReference>
<proteinExistence type="predicted"/>
<dbReference type="GO" id="GO:0006508">
    <property type="term" value="P:proteolysis"/>
    <property type="evidence" value="ECO:0007669"/>
    <property type="project" value="TreeGrafter"/>
</dbReference>
<dbReference type="Pfam" id="PF00144">
    <property type="entry name" value="Beta-lactamase"/>
    <property type="match status" value="1"/>
</dbReference>
<dbReference type="RefSeq" id="WP_203907663.1">
    <property type="nucleotide sequence ID" value="NZ_BONY01000009.1"/>
</dbReference>
<dbReference type="InterPro" id="IPR049511">
    <property type="entry name" value="PGH-like_rpt"/>
</dbReference>
<dbReference type="AlphaFoldDB" id="A0A8J3Q5W7"/>
<evidence type="ECO:0000256" key="1">
    <source>
        <dbReference type="SAM" id="MobiDB-lite"/>
    </source>
</evidence>